<dbReference type="PROSITE" id="PS51257">
    <property type="entry name" value="PROKAR_LIPOPROTEIN"/>
    <property type="match status" value="1"/>
</dbReference>
<name>A0A511AR61_9LACT</name>
<feature type="chain" id="PRO_5022136104" description="Lipoprotein" evidence="1">
    <location>
        <begin position="26"/>
        <end position="127"/>
    </location>
</feature>
<dbReference type="EMBL" id="BJUY01000002">
    <property type="protein sequence ID" value="GEK90694.1"/>
    <property type="molecule type" value="Genomic_DNA"/>
</dbReference>
<accession>A0A511AR61</accession>
<dbReference type="OrthoDB" id="2170417at2"/>
<evidence type="ECO:0008006" key="4">
    <source>
        <dbReference type="Google" id="ProtNLM"/>
    </source>
</evidence>
<dbReference type="RefSeq" id="WP_146923119.1">
    <property type="nucleotide sequence ID" value="NZ_BJUY01000002.1"/>
</dbReference>
<comment type="caution">
    <text evidence="2">The sequence shown here is derived from an EMBL/GenBank/DDBJ whole genome shotgun (WGS) entry which is preliminary data.</text>
</comment>
<evidence type="ECO:0000313" key="2">
    <source>
        <dbReference type="EMBL" id="GEK90694.1"/>
    </source>
</evidence>
<dbReference type="Proteomes" id="UP000321662">
    <property type="component" value="Unassembled WGS sequence"/>
</dbReference>
<evidence type="ECO:0000256" key="1">
    <source>
        <dbReference type="SAM" id="SignalP"/>
    </source>
</evidence>
<proteinExistence type="predicted"/>
<evidence type="ECO:0000313" key="3">
    <source>
        <dbReference type="Proteomes" id="UP000321662"/>
    </source>
</evidence>
<gene>
    <name evidence="2" type="ORF">AKA01nite_03160</name>
</gene>
<reference evidence="2 3" key="1">
    <citation type="submission" date="2019-07" db="EMBL/GenBank/DDBJ databases">
        <title>Whole genome shotgun sequence of Alkalibacterium kapii NBRC 103247.</title>
        <authorList>
            <person name="Hosoyama A."/>
            <person name="Uohara A."/>
            <person name="Ohji S."/>
            <person name="Ichikawa N."/>
        </authorList>
    </citation>
    <scope>NUCLEOTIDE SEQUENCE [LARGE SCALE GENOMIC DNA]</scope>
    <source>
        <strain evidence="2 3">NBRC 103247</strain>
    </source>
</reference>
<dbReference type="AlphaFoldDB" id="A0A511AR61"/>
<keyword evidence="3" id="KW-1185">Reference proteome</keyword>
<organism evidence="2 3">
    <name type="scientific">Alkalibacterium kapii</name>
    <dbReference type="NCBI Taxonomy" id="426704"/>
    <lineage>
        <taxon>Bacteria</taxon>
        <taxon>Bacillati</taxon>
        <taxon>Bacillota</taxon>
        <taxon>Bacilli</taxon>
        <taxon>Lactobacillales</taxon>
        <taxon>Carnobacteriaceae</taxon>
        <taxon>Alkalibacterium</taxon>
    </lineage>
</organism>
<feature type="signal peptide" evidence="1">
    <location>
        <begin position="1"/>
        <end position="25"/>
    </location>
</feature>
<keyword evidence="1" id="KW-0732">Signal</keyword>
<sequence>MTNVKSTLLSIAAMISLIGLSGCSADDQQAELETRPFSLLRIKDGKEDTQAPRNMLVKPEKEKISVFYTFEENYENHELEEFEVTGDTIDIIYDDRGLSLTDIDNRQYEDKEGNIYELKWMSEIEQN</sequence>
<protein>
    <recommendedName>
        <fullName evidence="4">Lipoprotein</fullName>
    </recommendedName>
</protein>